<dbReference type="GO" id="GO:0036064">
    <property type="term" value="C:ciliary basal body"/>
    <property type="evidence" value="ECO:0007669"/>
    <property type="project" value="TreeGrafter"/>
</dbReference>
<proteinExistence type="inferred from homology"/>
<dbReference type="GO" id="GO:0036126">
    <property type="term" value="C:sperm flagellum"/>
    <property type="evidence" value="ECO:0007669"/>
    <property type="project" value="TreeGrafter"/>
</dbReference>
<evidence type="ECO:0000313" key="3">
    <source>
        <dbReference type="WBParaSite" id="EN70_10249"/>
    </source>
</evidence>
<evidence type="ECO:0000256" key="1">
    <source>
        <dbReference type="ARBA" id="ARBA00008738"/>
    </source>
</evidence>
<comment type="similarity">
    <text evidence="1">Belongs to the FAM154 family.</text>
</comment>
<organism evidence="2 3">
    <name type="scientific">Loa loa</name>
    <name type="common">Eye worm</name>
    <name type="synonym">Filaria loa</name>
    <dbReference type="NCBI Taxonomy" id="7209"/>
    <lineage>
        <taxon>Eukaryota</taxon>
        <taxon>Metazoa</taxon>
        <taxon>Ecdysozoa</taxon>
        <taxon>Nematoda</taxon>
        <taxon>Chromadorea</taxon>
        <taxon>Rhabditida</taxon>
        <taxon>Spirurina</taxon>
        <taxon>Spiruromorpha</taxon>
        <taxon>Filarioidea</taxon>
        <taxon>Onchocercidae</taxon>
        <taxon>Loa</taxon>
    </lineage>
</organism>
<dbReference type="GO" id="GO:0005814">
    <property type="term" value="C:centriole"/>
    <property type="evidence" value="ECO:0007669"/>
    <property type="project" value="TreeGrafter"/>
</dbReference>
<sequence>MTKNHTRSNVTTRRNRKDISNTARKLYLKQCCETLTSYITVPSGRETHSSSNSDREVVDVVMLFNWKDLLVEADFSRPAFRKPAYDVGIPDGNMEAKAISYRIFLVVKDKNEDDVKLFDGKHLPESASEGRLDCGTVPVSHKDYDAKKGDRYPTAKPIDSNILCGDSSFIGKTEKNADYMGRKGERCEVKCPTSSEILKHDGKLRMRSVSRQDFSPKKGERCEIKKPCDADIYLVMEQQKQEESVVEMEKKCCNSVCKENLEKTHSERIMHDRVEHSKAYIENWRTTYTETFYEGVSAEDFRRVIQHQNEEFKFPGNRSISRASFKMPTISTKQVQMTSTKLHESLFWQNGQVKVESQYNTDFVPKMKPCPAGELINRLLRIIPQQNISNSTVSLEDIISMNQELTICKSKEVINFNNLKL</sequence>
<dbReference type="Proteomes" id="UP000095285">
    <property type="component" value="Unassembled WGS sequence"/>
</dbReference>
<dbReference type="GO" id="GO:0008017">
    <property type="term" value="F:microtubule binding"/>
    <property type="evidence" value="ECO:0007669"/>
    <property type="project" value="InterPro"/>
</dbReference>
<dbReference type="AlphaFoldDB" id="A0A1I7V5Z6"/>
<name>A0A1I7V5Z6_LOALO</name>
<dbReference type="STRING" id="7209.A0A1I7V5Z6"/>
<dbReference type="InterPro" id="IPR033336">
    <property type="entry name" value="SAXO1/2"/>
</dbReference>
<accession>A0A1I7V5Z6</accession>
<evidence type="ECO:0000313" key="2">
    <source>
        <dbReference type="Proteomes" id="UP000095285"/>
    </source>
</evidence>
<reference evidence="2" key="1">
    <citation type="submission" date="2012-04" db="EMBL/GenBank/DDBJ databases">
        <title>The Genome Sequence of Loa loa.</title>
        <authorList>
            <consortium name="The Broad Institute Genome Sequencing Platform"/>
            <consortium name="Broad Institute Genome Sequencing Center for Infectious Disease"/>
            <person name="Nutman T.B."/>
            <person name="Fink D.L."/>
            <person name="Russ C."/>
            <person name="Young S."/>
            <person name="Zeng Q."/>
            <person name="Gargeya S."/>
            <person name="Alvarado L."/>
            <person name="Berlin A."/>
            <person name="Chapman S.B."/>
            <person name="Chen Z."/>
            <person name="Freedman E."/>
            <person name="Gellesch M."/>
            <person name="Goldberg J."/>
            <person name="Griggs A."/>
            <person name="Gujja S."/>
            <person name="Heilman E.R."/>
            <person name="Heiman D."/>
            <person name="Howarth C."/>
            <person name="Mehta T."/>
            <person name="Neiman D."/>
            <person name="Pearson M."/>
            <person name="Roberts A."/>
            <person name="Saif S."/>
            <person name="Shea T."/>
            <person name="Shenoy N."/>
            <person name="Sisk P."/>
            <person name="Stolte C."/>
            <person name="Sykes S."/>
            <person name="White J."/>
            <person name="Yandava C."/>
            <person name="Haas B."/>
            <person name="Henn M.R."/>
            <person name="Nusbaum C."/>
            <person name="Birren B."/>
        </authorList>
    </citation>
    <scope>NUCLEOTIDE SEQUENCE [LARGE SCALE GENOMIC DNA]</scope>
</reference>
<dbReference type="WBParaSite" id="EN70_10249">
    <property type="protein sequence ID" value="EN70_10249"/>
    <property type="gene ID" value="EN70_10249"/>
</dbReference>
<dbReference type="GO" id="GO:0005879">
    <property type="term" value="C:axonemal microtubule"/>
    <property type="evidence" value="ECO:0007669"/>
    <property type="project" value="TreeGrafter"/>
</dbReference>
<dbReference type="PANTHER" id="PTHR31516">
    <property type="entry name" value="STABILIZER OF AXONEMAL MICROTUBULES 2"/>
    <property type="match status" value="1"/>
</dbReference>
<protein>
    <submittedName>
        <fullName evidence="3">HORMA domain-containing protein</fullName>
    </submittedName>
</protein>
<dbReference type="PANTHER" id="PTHR31516:SF17">
    <property type="entry name" value="STABILIZER OF AXONEMAL MICROTUBULES 2"/>
    <property type="match status" value="1"/>
</dbReference>
<reference evidence="3" key="2">
    <citation type="submission" date="2016-11" db="UniProtKB">
        <authorList>
            <consortium name="WormBaseParasite"/>
        </authorList>
    </citation>
    <scope>IDENTIFICATION</scope>
</reference>
<keyword evidence="2" id="KW-1185">Reference proteome</keyword>